<sequence>MSPYDRVCLAGLDAMVLHLQHNHSSQHSSVQPTEQPIASSKASSNRSNRSASRSPLRDKSTHLNANDTVFVASSKSPASPTPPVSVSPVRKPSKSKSTSTRPKPRPKPLPISPTVLSKPLPLIPISSTPSSPAPTLPPKSLYERTPSRSSSTSSIPFPTVERPLPPIPISPAPSQIAYAETDPLSPPTPPCLPSPSRTRTPTPSPTHNRVPNSLRDASPSLHGDVPNHSHTPAHAIPAHHNDPCAFPSLEHPNSPYVPWAPPLRRRIIRPPSPLPHQLRESPSAHHLVREDSYSIVSISSSWRRSGARAPEPPESEFDDFDFEDEDISGCMRLKVGLGKKGRMMRKSMSNIGNSFKRNVTIISKRLLRQPSHIFLHRHADSEESLPNSPNPVIVVFSPHSPTPSASAHSLRAASPSPSEPLSFASSAGSTTLVEWLAERRRMELEDDVRGMSLEEYEDRGSWLQLELGLNVEDADGMGWGEEVTSWFETYEHGQDRRIEDDHAEIEQREGHEDVYEDVGSITATEMEYPQSINYTFSLTPPSSPPLGPISPGLHNVPELDSVLEEEMYRKGPPPDGEEHGLADETLVEPEPELPANPAFSPTLSRSLSLPSPPRNRVSLCLSISINPPHDAPLLEEFGSPALPEKYISGRGVGVGRRVRKIKSECGIEFEEERKRRLLREVVCFKGKLYFPEGQGGW</sequence>
<proteinExistence type="predicted"/>
<reference evidence="3" key="1">
    <citation type="journal article" date="2014" name="Proc. Natl. Acad. Sci. U.S.A.">
        <title>Extensive sampling of basidiomycete genomes demonstrates inadequacy of the white-rot/brown-rot paradigm for wood decay fungi.</title>
        <authorList>
            <person name="Riley R."/>
            <person name="Salamov A.A."/>
            <person name="Brown D.W."/>
            <person name="Nagy L.G."/>
            <person name="Floudas D."/>
            <person name="Held B.W."/>
            <person name="Levasseur A."/>
            <person name="Lombard V."/>
            <person name="Morin E."/>
            <person name="Otillar R."/>
            <person name="Lindquist E.A."/>
            <person name="Sun H."/>
            <person name="LaButti K.M."/>
            <person name="Schmutz J."/>
            <person name="Jabbour D."/>
            <person name="Luo H."/>
            <person name="Baker S.E."/>
            <person name="Pisabarro A.G."/>
            <person name="Walton J.D."/>
            <person name="Blanchette R.A."/>
            <person name="Henrissat B."/>
            <person name="Martin F."/>
            <person name="Cullen D."/>
            <person name="Hibbett D.S."/>
            <person name="Grigoriev I.V."/>
        </authorList>
    </citation>
    <scope>NUCLEOTIDE SEQUENCE [LARGE SCALE GENOMIC DNA]</scope>
    <source>
        <strain evidence="3">MUCL 33604</strain>
    </source>
</reference>
<evidence type="ECO:0000313" key="2">
    <source>
        <dbReference type="EMBL" id="KDQ63819.1"/>
    </source>
</evidence>
<evidence type="ECO:0000313" key="3">
    <source>
        <dbReference type="Proteomes" id="UP000027265"/>
    </source>
</evidence>
<feature type="region of interest" description="Disordered" evidence="1">
    <location>
        <begin position="397"/>
        <end position="425"/>
    </location>
</feature>
<keyword evidence="3" id="KW-1185">Reference proteome</keyword>
<dbReference type="HOGENOM" id="CLU_395368_0_0_1"/>
<dbReference type="AlphaFoldDB" id="A0A067QA15"/>
<name>A0A067QA15_9AGAM</name>
<accession>A0A067QA15</accession>
<feature type="compositionally biased region" description="Low complexity" evidence="1">
    <location>
        <begin position="397"/>
        <end position="409"/>
    </location>
</feature>
<dbReference type="InParanoid" id="A0A067QA15"/>
<dbReference type="EMBL" id="KL197710">
    <property type="protein sequence ID" value="KDQ63819.1"/>
    <property type="molecule type" value="Genomic_DNA"/>
</dbReference>
<dbReference type="Proteomes" id="UP000027265">
    <property type="component" value="Unassembled WGS sequence"/>
</dbReference>
<protein>
    <submittedName>
        <fullName evidence="2">Uncharacterized protein</fullName>
    </submittedName>
</protein>
<gene>
    <name evidence="2" type="ORF">JAAARDRAFT_189351</name>
</gene>
<evidence type="ECO:0000256" key="1">
    <source>
        <dbReference type="SAM" id="MobiDB-lite"/>
    </source>
</evidence>
<dbReference type="OrthoDB" id="2690983at2759"/>
<feature type="compositionally biased region" description="Low complexity" evidence="1">
    <location>
        <begin position="116"/>
        <end position="130"/>
    </location>
</feature>
<feature type="compositionally biased region" description="Low complexity" evidence="1">
    <location>
        <begin position="86"/>
        <end position="101"/>
    </location>
</feature>
<feature type="compositionally biased region" description="Low complexity" evidence="1">
    <location>
        <begin position="147"/>
        <end position="159"/>
    </location>
</feature>
<feature type="region of interest" description="Disordered" evidence="1">
    <location>
        <begin position="23"/>
        <end position="239"/>
    </location>
</feature>
<organism evidence="2 3">
    <name type="scientific">Jaapia argillacea MUCL 33604</name>
    <dbReference type="NCBI Taxonomy" id="933084"/>
    <lineage>
        <taxon>Eukaryota</taxon>
        <taxon>Fungi</taxon>
        <taxon>Dikarya</taxon>
        <taxon>Basidiomycota</taxon>
        <taxon>Agaricomycotina</taxon>
        <taxon>Agaricomycetes</taxon>
        <taxon>Agaricomycetidae</taxon>
        <taxon>Jaapiales</taxon>
        <taxon>Jaapiaceae</taxon>
        <taxon>Jaapia</taxon>
    </lineage>
</organism>
<feature type="compositionally biased region" description="Low complexity" evidence="1">
    <location>
        <begin position="38"/>
        <end position="54"/>
    </location>
</feature>
<feature type="compositionally biased region" description="Pro residues" evidence="1">
    <location>
        <begin position="184"/>
        <end position="193"/>
    </location>
</feature>